<protein>
    <submittedName>
        <fullName evidence="1">Uncharacterized protein</fullName>
    </submittedName>
</protein>
<evidence type="ECO:0000313" key="1">
    <source>
        <dbReference type="EMBL" id="KKM92855.1"/>
    </source>
</evidence>
<gene>
    <name evidence="1" type="ORF">LCGC14_1214270</name>
</gene>
<name>A0A0F9NVG0_9ZZZZ</name>
<reference evidence="1" key="1">
    <citation type="journal article" date="2015" name="Nature">
        <title>Complex archaea that bridge the gap between prokaryotes and eukaryotes.</title>
        <authorList>
            <person name="Spang A."/>
            <person name="Saw J.H."/>
            <person name="Jorgensen S.L."/>
            <person name="Zaremba-Niedzwiedzka K."/>
            <person name="Martijn J."/>
            <person name="Lind A.E."/>
            <person name="van Eijk R."/>
            <person name="Schleper C."/>
            <person name="Guy L."/>
            <person name="Ettema T.J."/>
        </authorList>
    </citation>
    <scope>NUCLEOTIDE SEQUENCE</scope>
</reference>
<dbReference type="AlphaFoldDB" id="A0A0F9NVG0"/>
<dbReference type="EMBL" id="LAZR01006342">
    <property type="protein sequence ID" value="KKM92855.1"/>
    <property type="molecule type" value="Genomic_DNA"/>
</dbReference>
<accession>A0A0F9NVG0</accession>
<comment type="caution">
    <text evidence="1">The sequence shown here is derived from an EMBL/GenBank/DDBJ whole genome shotgun (WGS) entry which is preliminary data.</text>
</comment>
<organism evidence="1">
    <name type="scientific">marine sediment metagenome</name>
    <dbReference type="NCBI Taxonomy" id="412755"/>
    <lineage>
        <taxon>unclassified sequences</taxon>
        <taxon>metagenomes</taxon>
        <taxon>ecological metagenomes</taxon>
    </lineage>
</organism>
<proteinExistence type="predicted"/>
<sequence>MSFALVFLAAALLILASCCALWLGVVVVKATAKLIRSNRV</sequence>